<protein>
    <submittedName>
        <fullName evidence="3">DUF4367 domain-containing protein</fullName>
    </submittedName>
</protein>
<organism evidence="3 4">
    <name type="scientific">Eubacterium ventriosum</name>
    <dbReference type="NCBI Taxonomy" id="39496"/>
    <lineage>
        <taxon>Bacteria</taxon>
        <taxon>Bacillati</taxon>
        <taxon>Bacillota</taxon>
        <taxon>Clostridia</taxon>
        <taxon>Eubacteriales</taxon>
        <taxon>Eubacteriaceae</taxon>
        <taxon>Eubacterium</taxon>
    </lineage>
</organism>
<dbReference type="Pfam" id="PF14285">
    <property type="entry name" value="DUF4367"/>
    <property type="match status" value="1"/>
</dbReference>
<feature type="transmembrane region" description="Helical" evidence="1">
    <location>
        <begin position="75"/>
        <end position="99"/>
    </location>
</feature>
<comment type="caution">
    <text evidence="3">The sequence shown here is derived from an EMBL/GenBank/DDBJ whole genome shotgun (WGS) entry which is preliminary data.</text>
</comment>
<dbReference type="Proteomes" id="UP000284598">
    <property type="component" value="Unassembled WGS sequence"/>
</dbReference>
<gene>
    <name evidence="3" type="ORF">DW929_06240</name>
</gene>
<keyword evidence="1" id="KW-1133">Transmembrane helix</keyword>
<name>A0A413S0L1_9FIRM</name>
<evidence type="ECO:0000313" key="4">
    <source>
        <dbReference type="Proteomes" id="UP000284598"/>
    </source>
</evidence>
<dbReference type="RefSeq" id="WP_118025206.1">
    <property type="nucleotide sequence ID" value="NZ_QSFO01000006.1"/>
</dbReference>
<proteinExistence type="predicted"/>
<evidence type="ECO:0000313" key="3">
    <source>
        <dbReference type="EMBL" id="RHA54814.1"/>
    </source>
</evidence>
<evidence type="ECO:0000256" key="1">
    <source>
        <dbReference type="SAM" id="Phobius"/>
    </source>
</evidence>
<keyword evidence="1" id="KW-0472">Membrane</keyword>
<reference evidence="3 4" key="1">
    <citation type="submission" date="2018-08" db="EMBL/GenBank/DDBJ databases">
        <title>A genome reference for cultivated species of the human gut microbiota.</title>
        <authorList>
            <person name="Zou Y."/>
            <person name="Xue W."/>
            <person name="Luo G."/>
        </authorList>
    </citation>
    <scope>NUCLEOTIDE SEQUENCE [LARGE SCALE GENOMIC DNA]</scope>
    <source>
        <strain evidence="3 4">AM43-2</strain>
    </source>
</reference>
<feature type="domain" description="DUF4367" evidence="2">
    <location>
        <begin position="143"/>
        <end position="248"/>
    </location>
</feature>
<accession>A0A413S0L1</accession>
<sequence length="252" mass="29069">MKKRQINDEMMDSVLKTMLSEYQEEEGRKILKEAEELNKTDEYAPTKQQIKEFEKISKKQLCKKKIKSLSFKLKVYRTATALGVLLLIFNISVVSVPAMKEKTLEFFMKTYNDHTDIGKYPGEKVEDVKNVSDDRFTIKLSKEYEITYLPKGFKMKNMNKDEAGWSADYYKDADMISFKQKSIEGGDVGIDTENTQKSYVDINGHKALVNEKKNDKVISIVWRQDESVISIICINVNKDEVIKIANSVKSVD</sequence>
<dbReference type="EMBL" id="QSFO01000006">
    <property type="protein sequence ID" value="RHA54814.1"/>
    <property type="molecule type" value="Genomic_DNA"/>
</dbReference>
<dbReference type="InterPro" id="IPR025377">
    <property type="entry name" value="DUF4367"/>
</dbReference>
<dbReference type="AlphaFoldDB" id="A0A413S0L1"/>
<evidence type="ECO:0000259" key="2">
    <source>
        <dbReference type="Pfam" id="PF14285"/>
    </source>
</evidence>
<keyword evidence="1" id="KW-0812">Transmembrane</keyword>